<organism evidence="2 3">
    <name type="scientific">Sphaerosporella brunnea</name>
    <dbReference type="NCBI Taxonomy" id="1250544"/>
    <lineage>
        <taxon>Eukaryota</taxon>
        <taxon>Fungi</taxon>
        <taxon>Dikarya</taxon>
        <taxon>Ascomycota</taxon>
        <taxon>Pezizomycotina</taxon>
        <taxon>Pezizomycetes</taxon>
        <taxon>Pezizales</taxon>
        <taxon>Pyronemataceae</taxon>
        <taxon>Sphaerosporella</taxon>
    </lineage>
</organism>
<protein>
    <submittedName>
        <fullName evidence="2">Uncharacterized protein</fullName>
    </submittedName>
</protein>
<keyword evidence="3" id="KW-1185">Reference proteome</keyword>
<comment type="caution">
    <text evidence="2">The sequence shown here is derived from an EMBL/GenBank/DDBJ whole genome shotgun (WGS) entry which is preliminary data.</text>
</comment>
<accession>A0A5J5EM58</accession>
<evidence type="ECO:0000313" key="2">
    <source>
        <dbReference type="EMBL" id="KAA8896136.1"/>
    </source>
</evidence>
<name>A0A5J5EM58_9PEZI</name>
<dbReference type="EMBL" id="VXIS01000226">
    <property type="protein sequence ID" value="KAA8896136.1"/>
    <property type="molecule type" value="Genomic_DNA"/>
</dbReference>
<feature type="compositionally biased region" description="Basic and acidic residues" evidence="1">
    <location>
        <begin position="182"/>
        <end position="203"/>
    </location>
</feature>
<reference evidence="2 3" key="1">
    <citation type="submission" date="2019-09" db="EMBL/GenBank/DDBJ databases">
        <title>Draft genome of the ectomycorrhizal ascomycete Sphaerosporella brunnea.</title>
        <authorList>
            <consortium name="DOE Joint Genome Institute"/>
            <person name="Benucci G.M."/>
            <person name="Marozzi G."/>
            <person name="Antonielli L."/>
            <person name="Sanchez S."/>
            <person name="Marco P."/>
            <person name="Wang X."/>
            <person name="Falini L.B."/>
            <person name="Barry K."/>
            <person name="Haridas S."/>
            <person name="Lipzen A."/>
            <person name="Labutti K."/>
            <person name="Grigoriev I.V."/>
            <person name="Murat C."/>
            <person name="Martin F."/>
            <person name="Albertini E."/>
            <person name="Donnini D."/>
            <person name="Bonito G."/>
        </authorList>
    </citation>
    <scope>NUCLEOTIDE SEQUENCE [LARGE SCALE GENOMIC DNA]</scope>
    <source>
        <strain evidence="2 3">Sb_GMNB300</strain>
    </source>
</reference>
<gene>
    <name evidence="2" type="ORF">FN846DRAFT_911003</name>
</gene>
<dbReference type="InParanoid" id="A0A5J5EM58"/>
<feature type="region of interest" description="Disordered" evidence="1">
    <location>
        <begin position="93"/>
        <end position="147"/>
    </location>
</feature>
<feature type="region of interest" description="Disordered" evidence="1">
    <location>
        <begin position="1"/>
        <end position="21"/>
    </location>
</feature>
<evidence type="ECO:0000256" key="1">
    <source>
        <dbReference type="SAM" id="MobiDB-lite"/>
    </source>
</evidence>
<sequence length="242" mass="26899">MKKRWIGDDSEIAPSRNAAPATTTVRDALLVTAMATKIKKATQKTDEEIDSIQQHLNQHQEVRPSWDQGAAELAEIKQAVLWLTDRERLRQEAEKLEEEDSAEARTGIEPSILQEQHAAELQKIRQSRRPTQEAASQAGRPRESAKVDIKKIMEGIMMDSEKLQARLAESVHATDATMAIPTKKEREKEKGKENGKGKEKENEAPSSKHQARGSYASAAVVNNGADTSNQVRRGMDPCPITD</sequence>
<evidence type="ECO:0000313" key="3">
    <source>
        <dbReference type="Proteomes" id="UP000326924"/>
    </source>
</evidence>
<dbReference type="Proteomes" id="UP000326924">
    <property type="component" value="Unassembled WGS sequence"/>
</dbReference>
<dbReference type="AlphaFoldDB" id="A0A5J5EM58"/>
<feature type="region of interest" description="Disordered" evidence="1">
    <location>
        <begin position="168"/>
        <end position="242"/>
    </location>
</feature>
<proteinExistence type="predicted"/>